<comment type="caution">
    <text evidence="1">The sequence shown here is derived from an EMBL/GenBank/DDBJ whole genome shotgun (WGS) entry which is preliminary data.</text>
</comment>
<dbReference type="Proteomes" id="UP000602076">
    <property type="component" value="Unassembled WGS sequence"/>
</dbReference>
<reference evidence="1" key="1">
    <citation type="submission" date="2020-09" db="EMBL/GenBank/DDBJ databases">
        <title>Bacillus faecalis sp. nov., a moderately halophilic bacterium isolated from cow faeces.</title>
        <authorList>
            <person name="Jiang L."/>
            <person name="Lee J."/>
        </authorList>
    </citation>
    <scope>NUCLEOTIDE SEQUENCE</scope>
    <source>
        <strain evidence="1">AGMB 02131</strain>
    </source>
</reference>
<gene>
    <name evidence="1" type="ORF">IEO70_00560</name>
</gene>
<organism evidence="1 2">
    <name type="scientific">Peribacillus faecalis</name>
    <dbReference type="NCBI Taxonomy" id="2772559"/>
    <lineage>
        <taxon>Bacteria</taxon>
        <taxon>Bacillati</taxon>
        <taxon>Bacillota</taxon>
        <taxon>Bacilli</taxon>
        <taxon>Bacillales</taxon>
        <taxon>Bacillaceae</taxon>
        <taxon>Peribacillus</taxon>
    </lineage>
</organism>
<dbReference type="AlphaFoldDB" id="A0A927HAZ2"/>
<protein>
    <submittedName>
        <fullName evidence="1">Uncharacterized protein</fullName>
    </submittedName>
</protein>
<evidence type="ECO:0000313" key="1">
    <source>
        <dbReference type="EMBL" id="MBD3106868.1"/>
    </source>
</evidence>
<name>A0A927HAZ2_9BACI</name>
<evidence type="ECO:0000313" key="2">
    <source>
        <dbReference type="Proteomes" id="UP000602076"/>
    </source>
</evidence>
<proteinExistence type="predicted"/>
<sequence>MLRSLQDAIYNWLSIKVVCEARPDDTAAKETEQDFSRLLQEEYAVSHIQVEKEEELYFVSCHSKGEEHTYRFPKELIDCMLDSIKENPDRYRNYE</sequence>
<dbReference type="RefSeq" id="WP_190996410.1">
    <property type="nucleotide sequence ID" value="NZ_JACXSI010000001.1"/>
</dbReference>
<dbReference type="EMBL" id="JACXSI010000001">
    <property type="protein sequence ID" value="MBD3106868.1"/>
    <property type="molecule type" value="Genomic_DNA"/>
</dbReference>
<keyword evidence="2" id="KW-1185">Reference proteome</keyword>
<accession>A0A927HAZ2</accession>